<dbReference type="PANTHER" id="PTHR32385">
    <property type="entry name" value="MANNOSYL PHOSPHORYLINOSITOL CERAMIDE SYNTHASE"/>
    <property type="match status" value="1"/>
</dbReference>
<dbReference type="SUPFAM" id="SSF53448">
    <property type="entry name" value="Nucleotide-diphospho-sugar transferases"/>
    <property type="match status" value="1"/>
</dbReference>
<proteinExistence type="predicted"/>
<dbReference type="Gene3D" id="3.90.550.20">
    <property type="match status" value="1"/>
</dbReference>
<dbReference type="RefSeq" id="WP_124938577.1">
    <property type="nucleotide sequence ID" value="NZ_RJVQ01000010.1"/>
</dbReference>
<keyword evidence="3" id="KW-1185">Reference proteome</keyword>
<gene>
    <name evidence="2" type="ORF">EES38_17865</name>
</gene>
<comment type="caution">
    <text evidence="2">The sequence shown here is derived from an EMBL/GenBank/DDBJ whole genome shotgun (WGS) entry which is preliminary data.</text>
</comment>
<organism evidence="2 3">
    <name type="scientific">Vibrio viridaestus</name>
    <dbReference type="NCBI Taxonomy" id="2487322"/>
    <lineage>
        <taxon>Bacteria</taxon>
        <taxon>Pseudomonadati</taxon>
        <taxon>Pseudomonadota</taxon>
        <taxon>Gammaproteobacteria</taxon>
        <taxon>Vibrionales</taxon>
        <taxon>Vibrionaceae</taxon>
        <taxon>Vibrio</taxon>
    </lineage>
</organism>
<protein>
    <submittedName>
        <fullName evidence="2">Glycosyl transferase</fullName>
    </submittedName>
</protein>
<dbReference type="InterPro" id="IPR029044">
    <property type="entry name" value="Nucleotide-diphossugar_trans"/>
</dbReference>
<sequence>MNKLPIVVANRSIRLIGNIIKLLSYPFHYVFPKKRFTIPEESNAKVTWEATGNVPRVIWQTNYSNKSTLPIYFNYLFNRLLSLDFEYRYVSTEEREVFMKEQASENVYEAYMKLNDGAAQADLWRLTVLYTHGGIYLDIDACIVWPLRKLIQDVDNALYVKIKNDTEYSNFFLATVPGNEDFLKVINIIVNNINNYKDLEKKGVYSTTGPDTLNQVLNTQDNVKFTPRKYLCIQGAFTNEHFQYLDKPRGKWTHMKDEDLIK</sequence>
<dbReference type="Pfam" id="PF04488">
    <property type="entry name" value="Gly_transf_sug"/>
    <property type="match status" value="1"/>
</dbReference>
<dbReference type="EMBL" id="RJVQ01000010">
    <property type="protein sequence ID" value="RQW61728.1"/>
    <property type="molecule type" value="Genomic_DNA"/>
</dbReference>
<dbReference type="InterPro" id="IPR051706">
    <property type="entry name" value="Glycosyltransferase_domain"/>
</dbReference>
<dbReference type="PANTHER" id="PTHR32385:SF15">
    <property type="entry name" value="INOSITOL PHOSPHOCERAMIDE MANNOSYLTRANSFERASE 1"/>
    <property type="match status" value="1"/>
</dbReference>
<dbReference type="AlphaFoldDB" id="A0A3N9TBZ9"/>
<accession>A0A3N9TBZ9</accession>
<keyword evidence="1 2" id="KW-0808">Transferase</keyword>
<evidence type="ECO:0000313" key="3">
    <source>
        <dbReference type="Proteomes" id="UP000281112"/>
    </source>
</evidence>
<dbReference type="GO" id="GO:0051999">
    <property type="term" value="P:mannosyl-inositol phosphorylceramide biosynthetic process"/>
    <property type="evidence" value="ECO:0007669"/>
    <property type="project" value="TreeGrafter"/>
</dbReference>
<dbReference type="Proteomes" id="UP000281112">
    <property type="component" value="Unassembled WGS sequence"/>
</dbReference>
<dbReference type="InterPro" id="IPR007577">
    <property type="entry name" value="GlycoTrfase_DXD_sugar-bd_CS"/>
</dbReference>
<evidence type="ECO:0000256" key="1">
    <source>
        <dbReference type="ARBA" id="ARBA00022679"/>
    </source>
</evidence>
<dbReference type="GO" id="GO:0016020">
    <property type="term" value="C:membrane"/>
    <property type="evidence" value="ECO:0007669"/>
    <property type="project" value="GOC"/>
</dbReference>
<evidence type="ECO:0000313" key="2">
    <source>
        <dbReference type="EMBL" id="RQW61728.1"/>
    </source>
</evidence>
<dbReference type="GO" id="GO:0000030">
    <property type="term" value="F:mannosyltransferase activity"/>
    <property type="evidence" value="ECO:0007669"/>
    <property type="project" value="TreeGrafter"/>
</dbReference>
<dbReference type="OrthoDB" id="277808at2"/>
<name>A0A3N9TBZ9_9VIBR</name>
<reference evidence="2 3" key="1">
    <citation type="submission" date="2018-11" db="EMBL/GenBank/DDBJ databases">
        <title>Vibrio LJC006 sp. nov., isolated from seawater during the bloom of the enteromorpha.</title>
        <authorList>
            <person name="Liang J."/>
        </authorList>
    </citation>
    <scope>NUCLEOTIDE SEQUENCE [LARGE SCALE GENOMIC DNA]</scope>
    <source>
        <strain evidence="2 3">LJC006</strain>
    </source>
</reference>